<accession>A0AAN6N1H0</accession>
<dbReference type="EMBL" id="MU853877">
    <property type="protein sequence ID" value="KAK3936629.1"/>
    <property type="molecule type" value="Genomic_DNA"/>
</dbReference>
<feature type="transmembrane region" description="Helical" evidence="2">
    <location>
        <begin position="91"/>
        <end position="115"/>
    </location>
</feature>
<feature type="compositionally biased region" description="Low complexity" evidence="1">
    <location>
        <begin position="225"/>
        <end position="238"/>
    </location>
</feature>
<keyword evidence="4" id="KW-1185">Reference proteome</keyword>
<feature type="compositionally biased region" description="Polar residues" evidence="1">
    <location>
        <begin position="243"/>
        <end position="253"/>
    </location>
</feature>
<gene>
    <name evidence="3" type="ORF">QBC46DRAFT_452570</name>
</gene>
<sequence length="371" mass="40753">MTDSFRRPQPRPAPPHDPAVESWLNTLPPSTVKPSPEELRQWKLDDDGDAGKGWFIAAIILRVLSLVFALTTTFLNLSFIASKEPSVEQRIIAVLVVCPAIAVWDAAEFVTLCVLQGRGISHNVHVWAYSLLFIAAATATANLVVDVIDGITEYGPYGKHSVAAKEIAATCLMIGLMVIQSFFIFFFVCHTIEKREKRRTTPRIMYRPTREPVVGTANPAPPTPTTNQQLAQQNTQRPVPEATNRSAQTSATEETARQGIPHSPTYYGEPSQLPGMPRRKPAPPRANVGSADTHYATPSPENHTPDEAESSRAARGEDQARWMTLHGMEDTSKPGPKAKTTLTEKELLAMPPTTYRGSNPLPAIQESKFKS</sequence>
<evidence type="ECO:0000256" key="2">
    <source>
        <dbReference type="SAM" id="Phobius"/>
    </source>
</evidence>
<keyword evidence="2" id="KW-0812">Transmembrane</keyword>
<feature type="region of interest" description="Disordered" evidence="1">
    <location>
        <begin position="1"/>
        <end position="36"/>
    </location>
</feature>
<protein>
    <submittedName>
        <fullName evidence="3">Uncharacterized protein</fullName>
    </submittedName>
</protein>
<keyword evidence="2" id="KW-1133">Transmembrane helix</keyword>
<dbReference type="Proteomes" id="UP001303473">
    <property type="component" value="Unassembled WGS sequence"/>
</dbReference>
<evidence type="ECO:0000313" key="3">
    <source>
        <dbReference type="EMBL" id="KAK3936629.1"/>
    </source>
</evidence>
<name>A0AAN6N1H0_9PEZI</name>
<feature type="compositionally biased region" description="Basic and acidic residues" evidence="1">
    <location>
        <begin position="303"/>
        <end position="320"/>
    </location>
</feature>
<feature type="transmembrane region" description="Helical" evidence="2">
    <location>
        <begin position="127"/>
        <end position="147"/>
    </location>
</feature>
<reference evidence="4" key="1">
    <citation type="journal article" date="2023" name="Mol. Phylogenet. Evol.">
        <title>Genome-scale phylogeny and comparative genomics of the fungal order Sordariales.</title>
        <authorList>
            <person name="Hensen N."/>
            <person name="Bonometti L."/>
            <person name="Westerberg I."/>
            <person name="Brannstrom I.O."/>
            <person name="Guillou S."/>
            <person name="Cros-Aarteil S."/>
            <person name="Calhoun S."/>
            <person name="Haridas S."/>
            <person name="Kuo A."/>
            <person name="Mondo S."/>
            <person name="Pangilinan J."/>
            <person name="Riley R."/>
            <person name="LaButti K."/>
            <person name="Andreopoulos B."/>
            <person name="Lipzen A."/>
            <person name="Chen C."/>
            <person name="Yan M."/>
            <person name="Daum C."/>
            <person name="Ng V."/>
            <person name="Clum A."/>
            <person name="Steindorff A."/>
            <person name="Ohm R.A."/>
            <person name="Martin F."/>
            <person name="Silar P."/>
            <person name="Natvig D.O."/>
            <person name="Lalanne C."/>
            <person name="Gautier V."/>
            <person name="Ament-Velasquez S.L."/>
            <person name="Kruys A."/>
            <person name="Hutchinson M.I."/>
            <person name="Powell A.J."/>
            <person name="Barry K."/>
            <person name="Miller A.N."/>
            <person name="Grigoriev I.V."/>
            <person name="Debuchy R."/>
            <person name="Gladieux P."/>
            <person name="Hiltunen Thoren M."/>
            <person name="Johannesson H."/>
        </authorList>
    </citation>
    <scope>NUCLEOTIDE SEQUENCE [LARGE SCALE GENOMIC DNA]</scope>
    <source>
        <strain evidence="4">CBS 340.73</strain>
    </source>
</reference>
<evidence type="ECO:0000313" key="4">
    <source>
        <dbReference type="Proteomes" id="UP001303473"/>
    </source>
</evidence>
<keyword evidence="2" id="KW-0472">Membrane</keyword>
<feature type="transmembrane region" description="Helical" evidence="2">
    <location>
        <begin position="167"/>
        <end position="189"/>
    </location>
</feature>
<feature type="compositionally biased region" description="Polar residues" evidence="1">
    <location>
        <begin position="23"/>
        <end position="33"/>
    </location>
</feature>
<comment type="caution">
    <text evidence="3">The sequence shown here is derived from an EMBL/GenBank/DDBJ whole genome shotgun (WGS) entry which is preliminary data.</text>
</comment>
<feature type="region of interest" description="Disordered" evidence="1">
    <location>
        <begin position="198"/>
        <end position="371"/>
    </location>
</feature>
<evidence type="ECO:0000256" key="1">
    <source>
        <dbReference type="SAM" id="MobiDB-lite"/>
    </source>
</evidence>
<feature type="transmembrane region" description="Helical" evidence="2">
    <location>
        <begin position="53"/>
        <end position="79"/>
    </location>
</feature>
<organism evidence="3 4">
    <name type="scientific">Diplogelasinospora grovesii</name>
    <dbReference type="NCBI Taxonomy" id="303347"/>
    <lineage>
        <taxon>Eukaryota</taxon>
        <taxon>Fungi</taxon>
        <taxon>Dikarya</taxon>
        <taxon>Ascomycota</taxon>
        <taxon>Pezizomycotina</taxon>
        <taxon>Sordariomycetes</taxon>
        <taxon>Sordariomycetidae</taxon>
        <taxon>Sordariales</taxon>
        <taxon>Diplogelasinosporaceae</taxon>
        <taxon>Diplogelasinospora</taxon>
    </lineage>
</organism>
<proteinExistence type="predicted"/>
<dbReference type="AlphaFoldDB" id="A0AAN6N1H0"/>